<feature type="transmembrane region" description="Helical" evidence="1">
    <location>
        <begin position="115"/>
        <end position="131"/>
    </location>
</feature>
<evidence type="ECO:0000256" key="1">
    <source>
        <dbReference type="SAM" id="Phobius"/>
    </source>
</evidence>
<name>A0A1T4NKH7_9FIRM</name>
<dbReference type="Proteomes" id="UP000189933">
    <property type="component" value="Unassembled WGS sequence"/>
</dbReference>
<feature type="transmembrane region" description="Helical" evidence="1">
    <location>
        <begin position="191"/>
        <end position="212"/>
    </location>
</feature>
<proteinExistence type="predicted"/>
<evidence type="ECO:0000313" key="3">
    <source>
        <dbReference type="Proteomes" id="UP000189933"/>
    </source>
</evidence>
<feature type="transmembrane region" description="Helical" evidence="1">
    <location>
        <begin position="76"/>
        <end position="94"/>
    </location>
</feature>
<keyword evidence="3" id="KW-1185">Reference proteome</keyword>
<protein>
    <submittedName>
        <fullName evidence="2">Uncharacterized protein</fullName>
    </submittedName>
</protein>
<feature type="transmembrane region" description="Helical" evidence="1">
    <location>
        <begin position="224"/>
        <end position="257"/>
    </location>
</feature>
<dbReference type="Pfam" id="PF19609">
    <property type="entry name" value="DUF6114"/>
    <property type="match status" value="1"/>
</dbReference>
<organism evidence="2 3">
    <name type="scientific">Carboxydocella sporoproducens DSM 16521</name>
    <dbReference type="NCBI Taxonomy" id="1121270"/>
    <lineage>
        <taxon>Bacteria</taxon>
        <taxon>Bacillati</taxon>
        <taxon>Bacillota</taxon>
        <taxon>Clostridia</taxon>
        <taxon>Eubacteriales</taxon>
        <taxon>Clostridiales Family XVI. Incertae Sedis</taxon>
        <taxon>Carboxydocella</taxon>
    </lineage>
</organism>
<dbReference type="AlphaFoldDB" id="A0A1T4NKH7"/>
<feature type="transmembrane region" description="Helical" evidence="1">
    <location>
        <begin position="137"/>
        <end position="154"/>
    </location>
</feature>
<gene>
    <name evidence="2" type="ORF">SAMN02745885_00944</name>
</gene>
<reference evidence="3" key="1">
    <citation type="submission" date="2017-02" db="EMBL/GenBank/DDBJ databases">
        <authorList>
            <person name="Varghese N."/>
            <person name="Submissions S."/>
        </authorList>
    </citation>
    <scope>NUCLEOTIDE SEQUENCE [LARGE SCALE GENOMIC DNA]</scope>
    <source>
        <strain evidence="3">DSM 16521</strain>
    </source>
</reference>
<feature type="transmembrane region" description="Helical" evidence="1">
    <location>
        <begin position="161"/>
        <end position="179"/>
    </location>
</feature>
<accession>A0A1T4NKH7</accession>
<feature type="transmembrane region" description="Helical" evidence="1">
    <location>
        <begin position="53"/>
        <end position="70"/>
    </location>
</feature>
<evidence type="ECO:0000313" key="2">
    <source>
        <dbReference type="EMBL" id="SJZ79645.1"/>
    </source>
</evidence>
<keyword evidence="1" id="KW-1133">Transmembrane helix</keyword>
<keyword evidence="1" id="KW-0812">Transmembrane</keyword>
<feature type="transmembrane region" description="Helical" evidence="1">
    <location>
        <begin position="28"/>
        <end position="48"/>
    </location>
</feature>
<dbReference type="InterPro" id="IPR046096">
    <property type="entry name" value="DUF6114"/>
</dbReference>
<dbReference type="EMBL" id="FUXM01000007">
    <property type="protein sequence ID" value="SJZ79645.1"/>
    <property type="molecule type" value="Genomic_DNA"/>
</dbReference>
<dbReference type="RefSeq" id="WP_078665037.1">
    <property type="nucleotide sequence ID" value="NZ_FUXM01000007.1"/>
</dbReference>
<keyword evidence="1" id="KW-0472">Membrane</keyword>
<sequence length="270" mass="28881">MKIKMQAIILGGLLGAFAGGVWWQLGLVSALIGAMAGIGTMMILVRYFPHKQIAYGVEGAITLGLIGGALMPQNYIYAGIALGMTAGSWLYSGIFSCWLNRMQLKGWYMELPGKMLWRPLLAAISVMITEIAFNPWLAWPVAILATTSWGFILVQNRKRPVLGAVLTLLGSILVIWFGIDIAPVLFLPGSGLYWAGMVLGLGLLALSLLALFFPRWHLGLGVTILILSILSYVGAAGGLVLGGLLSLLGGCLILAWAGQKIEKNNVNLAQ</sequence>